<dbReference type="PANTHER" id="PTHR43839">
    <property type="entry name" value="OPPC IN A BINDING PROTEIN-DEPENDENT TRANSPORT SYSTEM"/>
    <property type="match status" value="1"/>
</dbReference>
<feature type="transmembrane region" description="Helical" evidence="5">
    <location>
        <begin position="87"/>
        <end position="108"/>
    </location>
</feature>
<reference evidence="6 7" key="1">
    <citation type="submission" date="2023-07" db="EMBL/GenBank/DDBJ databases">
        <title>Sorghum-associated microbial communities from plants grown in Nebraska, USA.</title>
        <authorList>
            <person name="Schachtman D."/>
        </authorList>
    </citation>
    <scope>NUCLEOTIDE SEQUENCE [LARGE SCALE GENOMIC DNA]</scope>
    <source>
        <strain evidence="6 7">CC258</strain>
    </source>
</reference>
<sequence>MQKKSSKLFYFACAMIIFIVLLAAFGGMVKPHGLTNADKVYLNSNIIDGKTIYETPPLHPNATYLLGTDHRGLDMLSLLLNGLKYTLAYAALLTALRFIFAVPLGMWSGTTGRGGGALRTMQWVISAVPAFLFLYPPLIGLYFKLGLNNVDKANPHNLILFNMIFLFMVTVLGIFPLAYQIAERARLYSSKPYVVASRLMGGSSFHRIVRHIFSSMRLELLYMVISEFILILFLMGQLAIFNIIIGGAETLDMVDKLVPGEAPYFIYLTTTGEWTSLIAYGAKYIQAYPYLVIETGIAFTLLILSLQFFLSQFKKRTR</sequence>
<evidence type="ECO:0000313" key="7">
    <source>
        <dbReference type="Proteomes" id="UP001267290"/>
    </source>
</evidence>
<evidence type="ECO:0000256" key="1">
    <source>
        <dbReference type="ARBA" id="ARBA00004141"/>
    </source>
</evidence>
<feature type="transmembrane region" description="Helical" evidence="5">
    <location>
        <begin position="120"/>
        <end position="139"/>
    </location>
</feature>
<dbReference type="InterPro" id="IPR035906">
    <property type="entry name" value="MetI-like_sf"/>
</dbReference>
<keyword evidence="2 5" id="KW-0812">Transmembrane</keyword>
<keyword evidence="3 5" id="KW-1133">Transmembrane helix</keyword>
<name>A0ABU1NS31_9BACL</name>
<evidence type="ECO:0000256" key="3">
    <source>
        <dbReference type="ARBA" id="ARBA00022989"/>
    </source>
</evidence>
<dbReference type="EMBL" id="JAVDSB010000001">
    <property type="protein sequence ID" value="MDR6550286.1"/>
    <property type="molecule type" value="Genomic_DNA"/>
</dbReference>
<feature type="transmembrane region" description="Helical" evidence="5">
    <location>
        <begin position="220"/>
        <end position="245"/>
    </location>
</feature>
<evidence type="ECO:0000256" key="5">
    <source>
        <dbReference type="SAM" id="Phobius"/>
    </source>
</evidence>
<evidence type="ECO:0000313" key="6">
    <source>
        <dbReference type="EMBL" id="MDR6550286.1"/>
    </source>
</evidence>
<dbReference type="Proteomes" id="UP001267290">
    <property type="component" value="Unassembled WGS sequence"/>
</dbReference>
<gene>
    <name evidence="6" type="ORF">J2736_001469</name>
</gene>
<dbReference type="PANTHER" id="PTHR43839:SF3">
    <property type="entry name" value="OLIGOPEPTIDE ABC TRANSPORTER, PERMEASE PROTEIN"/>
    <property type="match status" value="1"/>
</dbReference>
<feature type="transmembrane region" description="Helical" evidence="5">
    <location>
        <begin position="159"/>
        <end position="179"/>
    </location>
</feature>
<dbReference type="Gene3D" id="1.10.3720.10">
    <property type="entry name" value="MetI-like"/>
    <property type="match status" value="1"/>
</dbReference>
<accession>A0ABU1NS31</accession>
<comment type="subcellular location">
    <subcellularLocation>
        <location evidence="1">Membrane</location>
        <topology evidence="1">Multi-pass membrane protein</topology>
    </subcellularLocation>
</comment>
<dbReference type="SUPFAM" id="SSF161098">
    <property type="entry name" value="MetI-like"/>
    <property type="match status" value="1"/>
</dbReference>
<protein>
    <submittedName>
        <fullName evidence="6">ABC-type dipeptide/oligopeptide/nickel transport system permease subunit</fullName>
    </submittedName>
</protein>
<proteinExistence type="predicted"/>
<evidence type="ECO:0000256" key="2">
    <source>
        <dbReference type="ARBA" id="ARBA00022692"/>
    </source>
</evidence>
<feature type="transmembrane region" description="Helical" evidence="5">
    <location>
        <begin position="287"/>
        <end position="310"/>
    </location>
</feature>
<feature type="transmembrane region" description="Helical" evidence="5">
    <location>
        <begin position="7"/>
        <end position="29"/>
    </location>
</feature>
<dbReference type="RefSeq" id="WP_310224819.1">
    <property type="nucleotide sequence ID" value="NZ_JAVDSB010000001.1"/>
</dbReference>
<comment type="caution">
    <text evidence="6">The sequence shown here is derived from an EMBL/GenBank/DDBJ whole genome shotgun (WGS) entry which is preliminary data.</text>
</comment>
<organism evidence="6 7">
    <name type="scientific">Paenibacillus qinlingensis</name>
    <dbReference type="NCBI Taxonomy" id="1837343"/>
    <lineage>
        <taxon>Bacteria</taxon>
        <taxon>Bacillati</taxon>
        <taxon>Bacillota</taxon>
        <taxon>Bacilli</taxon>
        <taxon>Bacillales</taxon>
        <taxon>Paenibacillaceae</taxon>
        <taxon>Paenibacillus</taxon>
    </lineage>
</organism>
<evidence type="ECO:0000256" key="4">
    <source>
        <dbReference type="ARBA" id="ARBA00023136"/>
    </source>
</evidence>
<keyword evidence="4 5" id="KW-0472">Membrane</keyword>
<keyword evidence="7" id="KW-1185">Reference proteome</keyword>